<dbReference type="Proteomes" id="UP000814140">
    <property type="component" value="Unassembled WGS sequence"/>
</dbReference>
<keyword evidence="2" id="KW-1185">Reference proteome</keyword>
<reference evidence="1" key="1">
    <citation type="submission" date="2021-03" db="EMBL/GenBank/DDBJ databases">
        <authorList>
            <consortium name="DOE Joint Genome Institute"/>
            <person name="Ahrendt S."/>
            <person name="Looney B.P."/>
            <person name="Miyauchi S."/>
            <person name="Morin E."/>
            <person name="Drula E."/>
            <person name="Courty P.E."/>
            <person name="Chicoki N."/>
            <person name="Fauchery L."/>
            <person name="Kohler A."/>
            <person name="Kuo A."/>
            <person name="Labutti K."/>
            <person name="Pangilinan J."/>
            <person name="Lipzen A."/>
            <person name="Riley R."/>
            <person name="Andreopoulos W."/>
            <person name="He G."/>
            <person name="Johnson J."/>
            <person name="Barry K.W."/>
            <person name="Grigoriev I.V."/>
            <person name="Nagy L."/>
            <person name="Hibbett D."/>
            <person name="Henrissat B."/>
            <person name="Matheny P.B."/>
            <person name="Labbe J."/>
            <person name="Martin F."/>
        </authorList>
    </citation>
    <scope>NUCLEOTIDE SEQUENCE</scope>
    <source>
        <strain evidence="1">HHB10654</strain>
    </source>
</reference>
<evidence type="ECO:0000313" key="1">
    <source>
        <dbReference type="EMBL" id="KAI0055766.1"/>
    </source>
</evidence>
<comment type="caution">
    <text evidence="1">The sequence shown here is derived from an EMBL/GenBank/DDBJ whole genome shotgun (WGS) entry which is preliminary data.</text>
</comment>
<organism evidence="1 2">
    <name type="scientific">Artomyces pyxidatus</name>
    <dbReference type="NCBI Taxonomy" id="48021"/>
    <lineage>
        <taxon>Eukaryota</taxon>
        <taxon>Fungi</taxon>
        <taxon>Dikarya</taxon>
        <taxon>Basidiomycota</taxon>
        <taxon>Agaricomycotina</taxon>
        <taxon>Agaricomycetes</taxon>
        <taxon>Russulales</taxon>
        <taxon>Auriscalpiaceae</taxon>
        <taxon>Artomyces</taxon>
    </lineage>
</organism>
<name>A0ACB8SIQ6_9AGAM</name>
<gene>
    <name evidence="1" type="ORF">BV25DRAFT_1842759</name>
</gene>
<reference evidence="1" key="2">
    <citation type="journal article" date="2022" name="New Phytol.">
        <title>Evolutionary transition to the ectomycorrhizal habit in the genomes of a hyperdiverse lineage of mushroom-forming fungi.</title>
        <authorList>
            <person name="Looney B."/>
            <person name="Miyauchi S."/>
            <person name="Morin E."/>
            <person name="Drula E."/>
            <person name="Courty P.E."/>
            <person name="Kohler A."/>
            <person name="Kuo A."/>
            <person name="LaButti K."/>
            <person name="Pangilinan J."/>
            <person name="Lipzen A."/>
            <person name="Riley R."/>
            <person name="Andreopoulos W."/>
            <person name="He G."/>
            <person name="Johnson J."/>
            <person name="Nolan M."/>
            <person name="Tritt A."/>
            <person name="Barry K.W."/>
            <person name="Grigoriev I.V."/>
            <person name="Nagy L.G."/>
            <person name="Hibbett D."/>
            <person name="Henrissat B."/>
            <person name="Matheny P.B."/>
            <person name="Labbe J."/>
            <person name="Martin F.M."/>
        </authorList>
    </citation>
    <scope>NUCLEOTIDE SEQUENCE</scope>
    <source>
        <strain evidence="1">HHB10654</strain>
    </source>
</reference>
<accession>A0ACB8SIQ6</accession>
<protein>
    <submittedName>
        <fullName evidence="1">Uncharacterized protein</fullName>
    </submittedName>
</protein>
<evidence type="ECO:0000313" key="2">
    <source>
        <dbReference type="Proteomes" id="UP000814140"/>
    </source>
</evidence>
<proteinExistence type="predicted"/>
<sequence>MAYQCFPASSPSDSFPFDATVFDSPFNSVCSPDTEHHPGYSAHLRDENNRPAPAGDYYSTFETAAPSNARLYAPTPHVGQGTRLPVTAFPGGLSTLHQAQFNRPVEPPAEQSPLHGAPLDHPTSPQSVTEFPAPDMLFQHTPPALPATDYQPVDDDSVPRIVALLGTKAARGLFRPDPRPASIACSWPGCAQGVAPDAGAFYEHFVAAHCGQQSPVDCTCGRTLKLGSLRTHLKTARHLGPWLAGRCALCGAAVARDDAMGVHLAACAVMRDPARRAGRLARLGLRVPRLGGAGAVA</sequence>
<dbReference type="EMBL" id="MU277280">
    <property type="protein sequence ID" value="KAI0055766.1"/>
    <property type="molecule type" value="Genomic_DNA"/>
</dbReference>